<feature type="active site" evidence="8">
    <location>
        <position position="416"/>
    </location>
</feature>
<dbReference type="GO" id="GO:0004857">
    <property type="term" value="F:enzyme inhibitor activity"/>
    <property type="evidence" value="ECO:0007669"/>
    <property type="project" value="InterPro"/>
</dbReference>
<evidence type="ECO:0000256" key="2">
    <source>
        <dbReference type="ARBA" id="ARBA00005184"/>
    </source>
</evidence>
<evidence type="ECO:0000256" key="8">
    <source>
        <dbReference type="PROSITE-ProRule" id="PRU10040"/>
    </source>
</evidence>
<protein>
    <recommendedName>
        <fullName evidence="9">Pectinesterase</fullName>
        <ecNumber evidence="9">3.1.1.11</ecNumber>
    </recommendedName>
</protein>
<dbReference type="SMART" id="SM00856">
    <property type="entry name" value="PMEI"/>
    <property type="match status" value="1"/>
</dbReference>
<evidence type="ECO:0000256" key="5">
    <source>
        <dbReference type="ARBA" id="ARBA00022512"/>
    </source>
</evidence>
<keyword evidence="13" id="KW-1185">Reference proteome</keyword>
<feature type="signal peptide" evidence="9">
    <location>
        <begin position="1"/>
        <end position="25"/>
    </location>
</feature>
<keyword evidence="9" id="KW-0732">Signal</keyword>
<organism evidence="12 13">
    <name type="scientific">Linum trigynum</name>
    <dbReference type="NCBI Taxonomy" id="586398"/>
    <lineage>
        <taxon>Eukaryota</taxon>
        <taxon>Viridiplantae</taxon>
        <taxon>Streptophyta</taxon>
        <taxon>Embryophyta</taxon>
        <taxon>Tracheophyta</taxon>
        <taxon>Spermatophyta</taxon>
        <taxon>Magnoliopsida</taxon>
        <taxon>eudicotyledons</taxon>
        <taxon>Gunneridae</taxon>
        <taxon>Pentapetalae</taxon>
        <taxon>rosids</taxon>
        <taxon>fabids</taxon>
        <taxon>Malpighiales</taxon>
        <taxon>Linaceae</taxon>
        <taxon>Linum</taxon>
    </lineage>
</organism>
<dbReference type="SUPFAM" id="SSF101148">
    <property type="entry name" value="Plant invertase/pectin methylesterase inhibitor"/>
    <property type="match status" value="1"/>
</dbReference>
<evidence type="ECO:0000256" key="4">
    <source>
        <dbReference type="ARBA" id="ARBA00007786"/>
    </source>
</evidence>
<dbReference type="CDD" id="cd15798">
    <property type="entry name" value="PMEI-like_3"/>
    <property type="match status" value="1"/>
</dbReference>
<evidence type="ECO:0000256" key="6">
    <source>
        <dbReference type="ARBA" id="ARBA00022801"/>
    </source>
</evidence>
<dbReference type="GO" id="GO:0042545">
    <property type="term" value="P:cell wall modification"/>
    <property type="evidence" value="ECO:0007669"/>
    <property type="project" value="UniProtKB-UniRule"/>
</dbReference>
<dbReference type="InterPro" id="IPR033131">
    <property type="entry name" value="Pectinesterase_Asp_AS"/>
</dbReference>
<dbReference type="PANTHER" id="PTHR31707">
    <property type="entry name" value="PECTINESTERASE"/>
    <property type="match status" value="1"/>
</dbReference>
<dbReference type="AlphaFoldDB" id="A0AAV2EMZ9"/>
<dbReference type="Pfam" id="PF01095">
    <property type="entry name" value="Pectinesterase"/>
    <property type="match status" value="1"/>
</dbReference>
<evidence type="ECO:0000313" key="13">
    <source>
        <dbReference type="Proteomes" id="UP001497516"/>
    </source>
</evidence>
<evidence type="ECO:0000256" key="1">
    <source>
        <dbReference type="ARBA" id="ARBA00004191"/>
    </source>
</evidence>
<name>A0AAV2EMZ9_9ROSI</name>
<comment type="similarity">
    <text evidence="4">In the C-terminal section; belongs to the pectinesterase family.</text>
</comment>
<evidence type="ECO:0000256" key="7">
    <source>
        <dbReference type="ARBA" id="ARBA00023085"/>
    </source>
</evidence>
<dbReference type="Gene3D" id="2.160.20.10">
    <property type="entry name" value="Single-stranded right-handed beta-helix, Pectin lyase-like"/>
    <property type="match status" value="1"/>
</dbReference>
<dbReference type="InterPro" id="IPR011050">
    <property type="entry name" value="Pectin_lyase_fold/virulence"/>
</dbReference>
<dbReference type="EC" id="3.1.1.11" evidence="9"/>
<dbReference type="InterPro" id="IPR006501">
    <property type="entry name" value="Pectinesterase_inhib_dom"/>
</dbReference>
<evidence type="ECO:0000259" key="11">
    <source>
        <dbReference type="SMART" id="SM00856"/>
    </source>
</evidence>
<evidence type="ECO:0000256" key="10">
    <source>
        <dbReference type="SAM" id="MobiDB-lite"/>
    </source>
</evidence>
<feature type="region of interest" description="Disordered" evidence="10">
    <location>
        <begin position="236"/>
        <end position="256"/>
    </location>
</feature>
<dbReference type="GO" id="GO:0045490">
    <property type="term" value="P:pectin catabolic process"/>
    <property type="evidence" value="ECO:0007669"/>
    <property type="project" value="UniProtKB-UniRule"/>
</dbReference>
<dbReference type="GO" id="GO:0030599">
    <property type="term" value="F:pectinesterase activity"/>
    <property type="evidence" value="ECO:0007669"/>
    <property type="project" value="UniProtKB-UniRule"/>
</dbReference>
<sequence>MDSPPAPFFSLLLLLATLLISAATSQPPPPTASASAACKSSPYPKLCRSILAPAFGSSNPPSDSYSLTKFSVKQCTKQATRLSKLLRNFLATPRASRLQVGALEDCLELADTNVDFLDSVSSALLAAEDDEEVVIQEVTTLLSATVTNQQTCADGLVQSGVVGGPGLSLPMVNATQLYSVALGLVTRAMDRNNSKKNKKKKRIGGGGFGGGPAGWRGLREPLPNLIKDLRKSPSCRKPGGCGRVERNLDEESSGGGSGVMVRDYVIVSPSGEDNFTTITEAIAAAPNNTKPEDGYFVIYAKEGIYEEYIVVAKNKKNIMLIGDGINRTVITGNHSVVDGWTTFNSSSFAVSGERFTAVDVTFRNTAGPEKHQAVAVRNSADLSTFYRCSFEGYQDTLYAHSLRQFYRDCDVYGTVDFIFGNAAAVFQGCRLLARKPLPNQKNAFTAQGRTDPNQNTGISIHNCTIEAAPDLAGDVNSTTLNYLGRPWKQYSRTVVMESYIGGLIEPVGWLEWNGSVGLDTLYYGEFRNYGPGSDTGRRVKWSGYQLMDVTEAVNFTVYNLTTGDTWLPYADVPFNAGLIQS</sequence>
<comment type="subcellular location">
    <subcellularLocation>
        <location evidence="1">Secreted</location>
        <location evidence="1">Cell wall</location>
    </subcellularLocation>
</comment>
<evidence type="ECO:0000256" key="9">
    <source>
        <dbReference type="RuleBase" id="RU000589"/>
    </source>
</evidence>
<keyword evidence="5" id="KW-0964">Secreted</keyword>
<dbReference type="PROSITE" id="PS00503">
    <property type="entry name" value="PECTINESTERASE_2"/>
    <property type="match status" value="1"/>
</dbReference>
<dbReference type="SUPFAM" id="SSF51126">
    <property type="entry name" value="Pectin lyase-like"/>
    <property type="match status" value="1"/>
</dbReference>
<feature type="domain" description="Pectinesterase inhibitor" evidence="11">
    <location>
        <begin position="29"/>
        <end position="184"/>
    </location>
</feature>
<dbReference type="Pfam" id="PF04043">
    <property type="entry name" value="PMEI"/>
    <property type="match status" value="1"/>
</dbReference>
<dbReference type="Proteomes" id="UP001497516">
    <property type="component" value="Chromosome 5"/>
</dbReference>
<keyword evidence="5" id="KW-0134">Cell wall</keyword>
<keyword evidence="6 9" id="KW-0378">Hydrolase</keyword>
<gene>
    <name evidence="12" type="ORF">LTRI10_LOCUS27871</name>
</gene>
<keyword evidence="7 9" id="KW-0063">Aspartyl esterase</keyword>
<comment type="similarity">
    <text evidence="3">In the N-terminal section; belongs to the PMEI family.</text>
</comment>
<dbReference type="Gene3D" id="1.20.140.40">
    <property type="entry name" value="Invertase/pectin methylesterase inhibitor family protein"/>
    <property type="match status" value="1"/>
</dbReference>
<comment type="pathway">
    <text evidence="2 9">Glycan metabolism; pectin degradation; 2-dehydro-3-deoxy-D-gluconate from pectin: step 1/5.</text>
</comment>
<evidence type="ECO:0000256" key="3">
    <source>
        <dbReference type="ARBA" id="ARBA00006027"/>
    </source>
</evidence>
<dbReference type="EMBL" id="OZ034818">
    <property type="protein sequence ID" value="CAL1386855.1"/>
    <property type="molecule type" value="Genomic_DNA"/>
</dbReference>
<proteinExistence type="inferred from homology"/>
<evidence type="ECO:0000313" key="12">
    <source>
        <dbReference type="EMBL" id="CAL1386855.1"/>
    </source>
</evidence>
<feature type="chain" id="PRO_5043100767" description="Pectinesterase" evidence="9">
    <location>
        <begin position="26"/>
        <end position="581"/>
    </location>
</feature>
<dbReference type="InterPro" id="IPR000070">
    <property type="entry name" value="Pectinesterase_cat"/>
</dbReference>
<dbReference type="InterPro" id="IPR012334">
    <property type="entry name" value="Pectin_lyas_fold"/>
</dbReference>
<accession>A0AAV2EMZ9</accession>
<comment type="catalytic activity">
    <reaction evidence="9">
        <text>[(1-&gt;4)-alpha-D-galacturonosyl methyl ester](n) + n H2O = [(1-&gt;4)-alpha-D-galacturonosyl](n) + n methanol + n H(+)</text>
        <dbReference type="Rhea" id="RHEA:22380"/>
        <dbReference type="Rhea" id="RHEA-COMP:14570"/>
        <dbReference type="Rhea" id="RHEA-COMP:14573"/>
        <dbReference type="ChEBI" id="CHEBI:15377"/>
        <dbReference type="ChEBI" id="CHEBI:15378"/>
        <dbReference type="ChEBI" id="CHEBI:17790"/>
        <dbReference type="ChEBI" id="CHEBI:140522"/>
        <dbReference type="ChEBI" id="CHEBI:140523"/>
        <dbReference type="EC" id="3.1.1.11"/>
    </reaction>
</comment>
<dbReference type="NCBIfam" id="TIGR01614">
    <property type="entry name" value="PME_inhib"/>
    <property type="match status" value="1"/>
</dbReference>
<dbReference type="InterPro" id="IPR035513">
    <property type="entry name" value="Invertase/methylesterase_inhib"/>
</dbReference>
<dbReference type="FunFam" id="2.160.20.10:FF:000001">
    <property type="entry name" value="Pectinesterase"/>
    <property type="match status" value="1"/>
</dbReference>
<reference evidence="12 13" key="1">
    <citation type="submission" date="2024-04" db="EMBL/GenBank/DDBJ databases">
        <authorList>
            <person name="Fracassetti M."/>
        </authorList>
    </citation>
    <scope>NUCLEOTIDE SEQUENCE [LARGE SCALE GENOMIC DNA]</scope>
</reference>